<reference evidence="2" key="1">
    <citation type="journal article" date="2023" name="Science">
        <title>Genome structures resolve the early diversification of teleost fishes.</title>
        <authorList>
            <person name="Parey E."/>
            <person name="Louis A."/>
            <person name="Montfort J."/>
            <person name="Bouchez O."/>
            <person name="Roques C."/>
            <person name="Iampietro C."/>
            <person name="Lluch J."/>
            <person name="Castinel A."/>
            <person name="Donnadieu C."/>
            <person name="Desvignes T."/>
            <person name="Floi Bucao C."/>
            <person name="Jouanno E."/>
            <person name="Wen M."/>
            <person name="Mejri S."/>
            <person name="Dirks R."/>
            <person name="Jansen H."/>
            <person name="Henkel C."/>
            <person name="Chen W.J."/>
            <person name="Zahm M."/>
            <person name="Cabau C."/>
            <person name="Klopp C."/>
            <person name="Thompson A.W."/>
            <person name="Robinson-Rechavi M."/>
            <person name="Braasch I."/>
            <person name="Lecointre G."/>
            <person name="Bobe J."/>
            <person name="Postlethwait J.H."/>
            <person name="Berthelot C."/>
            <person name="Roest Crollius H."/>
            <person name="Guiguen Y."/>
        </authorList>
    </citation>
    <scope>NUCLEOTIDE SEQUENCE</scope>
    <source>
        <strain evidence="2">WJC10195</strain>
    </source>
</reference>
<protein>
    <submittedName>
        <fullName evidence="2">Uncharacterized protein</fullName>
    </submittedName>
</protein>
<dbReference type="Proteomes" id="UP001152622">
    <property type="component" value="Chromosome 1"/>
</dbReference>
<keyword evidence="3" id="KW-1185">Reference proteome</keyword>
<dbReference type="AlphaFoldDB" id="A0A9Q1JAI7"/>
<gene>
    <name evidence="2" type="ORF">SKAU_G00003640</name>
</gene>
<evidence type="ECO:0000313" key="3">
    <source>
        <dbReference type="Proteomes" id="UP001152622"/>
    </source>
</evidence>
<dbReference type="EMBL" id="JAINUF010000001">
    <property type="protein sequence ID" value="KAJ8379586.1"/>
    <property type="molecule type" value="Genomic_DNA"/>
</dbReference>
<comment type="caution">
    <text evidence="2">The sequence shown here is derived from an EMBL/GenBank/DDBJ whole genome shotgun (WGS) entry which is preliminary data.</text>
</comment>
<organism evidence="2 3">
    <name type="scientific">Synaphobranchus kaupii</name>
    <name type="common">Kaup's arrowtooth eel</name>
    <dbReference type="NCBI Taxonomy" id="118154"/>
    <lineage>
        <taxon>Eukaryota</taxon>
        <taxon>Metazoa</taxon>
        <taxon>Chordata</taxon>
        <taxon>Craniata</taxon>
        <taxon>Vertebrata</taxon>
        <taxon>Euteleostomi</taxon>
        <taxon>Actinopterygii</taxon>
        <taxon>Neopterygii</taxon>
        <taxon>Teleostei</taxon>
        <taxon>Anguilliformes</taxon>
        <taxon>Synaphobranchidae</taxon>
        <taxon>Synaphobranchus</taxon>
    </lineage>
</organism>
<accession>A0A9Q1JAI7</accession>
<evidence type="ECO:0000256" key="1">
    <source>
        <dbReference type="SAM" id="MobiDB-lite"/>
    </source>
</evidence>
<feature type="compositionally biased region" description="Low complexity" evidence="1">
    <location>
        <begin position="41"/>
        <end position="53"/>
    </location>
</feature>
<feature type="region of interest" description="Disordered" evidence="1">
    <location>
        <begin position="31"/>
        <end position="88"/>
    </location>
</feature>
<evidence type="ECO:0000313" key="2">
    <source>
        <dbReference type="EMBL" id="KAJ8379586.1"/>
    </source>
</evidence>
<name>A0A9Q1JAI7_SYNKA</name>
<sequence>MYAVGLSPLPLPLHCEPLLRIVCVWDSFRSEERKSEKATCLSARNRSLRSSLSPKPWRSGARSARDDPPARFSGRRGRGALSEEQVASSWPLGSRALGTARGAGHRSAERRLCTQLGIFAVFLCHAL</sequence>
<proteinExistence type="predicted"/>